<dbReference type="RefSeq" id="WP_272104079.1">
    <property type="nucleotide sequence ID" value="NZ_JAQNDK010000007.1"/>
</dbReference>
<feature type="region of interest" description="Disordered" evidence="1">
    <location>
        <begin position="72"/>
        <end position="91"/>
    </location>
</feature>
<accession>A0ABT5CGU3</accession>
<gene>
    <name evidence="2" type="ORF">POL72_48620</name>
</gene>
<proteinExistence type="predicted"/>
<dbReference type="EMBL" id="JAQNDK010000007">
    <property type="protein sequence ID" value="MDC0685663.1"/>
    <property type="molecule type" value="Genomic_DNA"/>
</dbReference>
<reference evidence="2 3" key="1">
    <citation type="submission" date="2023-01" db="EMBL/GenBank/DDBJ databases">
        <title>Minimal conservation of predation-associated metabolite biosynthetic gene clusters underscores biosynthetic potential of Myxococcota including descriptions for ten novel species: Archangium lansinium sp. nov., Myxococcus landrumus sp. nov., Nannocystis bai.</title>
        <authorList>
            <person name="Ahearne A."/>
            <person name="Stevens C."/>
            <person name="Dowd S."/>
        </authorList>
    </citation>
    <scope>NUCLEOTIDE SEQUENCE [LARGE SCALE GENOMIC DNA]</scope>
    <source>
        <strain evidence="2 3">WIWO2</strain>
    </source>
</reference>
<evidence type="ECO:0000313" key="3">
    <source>
        <dbReference type="Proteomes" id="UP001217485"/>
    </source>
</evidence>
<name>A0ABT5CGU3_9BACT</name>
<keyword evidence="3" id="KW-1185">Reference proteome</keyword>
<sequence>MSRRPARATAAARRRPGRSPACRWRARWLVALALAAQLCSLTHALLVRHARCEHGELVHAATIAAAAATLHAERRPPGDQPGAPGARPGGGDDLCDALAPRHEGDEHCDAFALRGQLGAPVHCVAEATLLEVVRLASIQPSPEVRPIPLLILAPKSSPPAA</sequence>
<protein>
    <submittedName>
        <fullName evidence="2">Uncharacterized protein</fullName>
    </submittedName>
</protein>
<evidence type="ECO:0000256" key="1">
    <source>
        <dbReference type="SAM" id="MobiDB-lite"/>
    </source>
</evidence>
<evidence type="ECO:0000313" key="2">
    <source>
        <dbReference type="EMBL" id="MDC0685663.1"/>
    </source>
</evidence>
<dbReference type="Proteomes" id="UP001217485">
    <property type="component" value="Unassembled WGS sequence"/>
</dbReference>
<organism evidence="2 3">
    <name type="scientific">Sorangium atrum</name>
    <dbReference type="NCBI Taxonomy" id="2995308"/>
    <lineage>
        <taxon>Bacteria</taxon>
        <taxon>Pseudomonadati</taxon>
        <taxon>Myxococcota</taxon>
        <taxon>Polyangia</taxon>
        <taxon>Polyangiales</taxon>
        <taxon>Polyangiaceae</taxon>
        <taxon>Sorangium</taxon>
    </lineage>
</organism>
<comment type="caution">
    <text evidence="2">The sequence shown here is derived from an EMBL/GenBank/DDBJ whole genome shotgun (WGS) entry which is preliminary data.</text>
</comment>